<dbReference type="EMBL" id="JAHCLR010000015">
    <property type="protein sequence ID" value="MBS9533915.1"/>
    <property type="molecule type" value="Genomic_DNA"/>
</dbReference>
<protein>
    <recommendedName>
        <fullName evidence="3">Glyoxalase-like domain-containing protein</fullName>
    </recommendedName>
</protein>
<organism evidence="1 2">
    <name type="scientific">Mycolicibacter acidiphilus</name>
    <dbReference type="NCBI Taxonomy" id="2835306"/>
    <lineage>
        <taxon>Bacteria</taxon>
        <taxon>Bacillati</taxon>
        <taxon>Actinomycetota</taxon>
        <taxon>Actinomycetes</taxon>
        <taxon>Mycobacteriales</taxon>
        <taxon>Mycobacteriaceae</taxon>
        <taxon>Mycolicibacter</taxon>
    </lineage>
</organism>
<gene>
    <name evidence="1" type="ORF">KIH27_09995</name>
</gene>
<reference evidence="1 2" key="1">
    <citation type="submission" date="2021-05" db="EMBL/GenBank/DDBJ databases">
        <title>Mycobacterium acidophilum sp. nov., an extremely acid-tolerant member of the genus Mycobacterium.</title>
        <authorList>
            <person name="Xia J."/>
        </authorList>
    </citation>
    <scope>NUCLEOTIDE SEQUENCE [LARGE SCALE GENOMIC DNA]</scope>
    <source>
        <strain evidence="1 2">M1</strain>
    </source>
</reference>
<accession>A0ABS5RI21</accession>
<sequence length="114" mass="11771">MQAGGSPNGPGGAIANVLCGGWDHPPPCPLAPHHVSNQVRGVGAGAGDEVVLRVLFAADPADEQRVRQLIDCALAGGEVIDPDGNTVRWQLKSTGAGCVRPDEEDRAAHLVAHR</sequence>
<keyword evidence="2" id="KW-1185">Reference proteome</keyword>
<proteinExistence type="predicted"/>
<evidence type="ECO:0008006" key="3">
    <source>
        <dbReference type="Google" id="ProtNLM"/>
    </source>
</evidence>
<evidence type="ECO:0000313" key="2">
    <source>
        <dbReference type="Proteomes" id="UP001519535"/>
    </source>
</evidence>
<evidence type="ECO:0000313" key="1">
    <source>
        <dbReference type="EMBL" id="MBS9533915.1"/>
    </source>
</evidence>
<dbReference type="Proteomes" id="UP001519535">
    <property type="component" value="Unassembled WGS sequence"/>
</dbReference>
<name>A0ABS5RI21_9MYCO</name>
<comment type="caution">
    <text evidence="1">The sequence shown here is derived from an EMBL/GenBank/DDBJ whole genome shotgun (WGS) entry which is preliminary data.</text>
</comment>